<organism evidence="6 7">
    <name type="scientific">Saxophila tyrrhenica</name>
    <dbReference type="NCBI Taxonomy" id="1690608"/>
    <lineage>
        <taxon>Eukaryota</taxon>
        <taxon>Fungi</taxon>
        <taxon>Dikarya</taxon>
        <taxon>Ascomycota</taxon>
        <taxon>Pezizomycotina</taxon>
        <taxon>Dothideomycetes</taxon>
        <taxon>Dothideomycetidae</taxon>
        <taxon>Mycosphaerellales</taxon>
        <taxon>Extremaceae</taxon>
        <taxon>Saxophila</taxon>
    </lineage>
</organism>
<evidence type="ECO:0000256" key="2">
    <source>
        <dbReference type="ARBA" id="ARBA00022692"/>
    </source>
</evidence>
<dbReference type="GO" id="GO:0016757">
    <property type="term" value="F:glycosyltransferase activity"/>
    <property type="evidence" value="ECO:0007669"/>
    <property type="project" value="UniProtKB-KW"/>
</dbReference>
<accession>A0AAV9P486</accession>
<keyword evidence="4" id="KW-0472">Membrane</keyword>
<keyword evidence="2" id="KW-0812">Transmembrane</keyword>
<evidence type="ECO:0000256" key="4">
    <source>
        <dbReference type="ARBA" id="ARBA00023136"/>
    </source>
</evidence>
<dbReference type="InterPro" id="IPR007074">
    <property type="entry name" value="LicD/FKTN/FKRP_NTP_transf"/>
</dbReference>
<dbReference type="PANTHER" id="PTHR15407">
    <property type="entry name" value="FUKUTIN-RELATED"/>
    <property type="match status" value="1"/>
</dbReference>
<keyword evidence="3" id="KW-1133">Transmembrane helix</keyword>
<dbReference type="GO" id="GO:0016020">
    <property type="term" value="C:membrane"/>
    <property type="evidence" value="ECO:0007669"/>
    <property type="project" value="UniProtKB-SubCell"/>
</dbReference>
<reference evidence="6 7" key="1">
    <citation type="submission" date="2023-08" db="EMBL/GenBank/DDBJ databases">
        <title>Black Yeasts Isolated from many extreme environments.</title>
        <authorList>
            <person name="Coleine C."/>
            <person name="Stajich J.E."/>
            <person name="Selbmann L."/>
        </authorList>
    </citation>
    <scope>NUCLEOTIDE SEQUENCE [LARGE SCALE GENOMIC DNA]</scope>
    <source>
        <strain evidence="6 7">CCFEE 5935</strain>
    </source>
</reference>
<dbReference type="Proteomes" id="UP001337655">
    <property type="component" value="Unassembled WGS sequence"/>
</dbReference>
<dbReference type="GeneID" id="89930160"/>
<dbReference type="EMBL" id="JAVRRT010000015">
    <property type="protein sequence ID" value="KAK5165904.1"/>
    <property type="molecule type" value="Genomic_DNA"/>
</dbReference>
<evidence type="ECO:0000259" key="5">
    <source>
        <dbReference type="Pfam" id="PF04991"/>
    </source>
</evidence>
<proteinExistence type="predicted"/>
<evidence type="ECO:0000256" key="1">
    <source>
        <dbReference type="ARBA" id="ARBA00004167"/>
    </source>
</evidence>
<dbReference type="AlphaFoldDB" id="A0AAV9P486"/>
<dbReference type="InterPro" id="IPR009644">
    <property type="entry name" value="FKTN/MNN4/W02B3.4-1"/>
</dbReference>
<comment type="caution">
    <text evidence="6">The sequence shown here is derived from an EMBL/GenBank/DDBJ whole genome shotgun (WGS) entry which is preliminary data.</text>
</comment>
<evidence type="ECO:0000313" key="7">
    <source>
        <dbReference type="Proteomes" id="UP001337655"/>
    </source>
</evidence>
<keyword evidence="6" id="KW-0328">Glycosyltransferase</keyword>
<name>A0AAV9P486_9PEZI</name>
<keyword evidence="6" id="KW-0808">Transferase</keyword>
<gene>
    <name evidence="6" type="primary">MNN4</name>
    <name evidence="6" type="ORF">LTR77_008828</name>
</gene>
<dbReference type="RefSeq" id="XP_064655916.1">
    <property type="nucleotide sequence ID" value="XM_064806057.1"/>
</dbReference>
<evidence type="ECO:0000256" key="3">
    <source>
        <dbReference type="ARBA" id="ARBA00022989"/>
    </source>
</evidence>
<comment type="subcellular location">
    <subcellularLocation>
        <location evidence="1">Membrane</location>
        <topology evidence="1">Single-pass membrane protein</topology>
    </subcellularLocation>
</comment>
<sequence length="107" mass="12209">MIDARWNDMDVGLFIDITTLRRNKTADALGTDGAMMVKDKHHYMYDDIFPLRDSVFEGVAVKVPFAYTDVLIEEYGADALTKRIFYNFVFDAEKGEWIGQARSGTTD</sequence>
<protein>
    <submittedName>
        <fullName evidence="6">Mannosyltransferase</fullName>
    </submittedName>
</protein>
<dbReference type="GO" id="GO:0009100">
    <property type="term" value="P:glycoprotein metabolic process"/>
    <property type="evidence" value="ECO:0007669"/>
    <property type="project" value="UniProtKB-ARBA"/>
</dbReference>
<dbReference type="PANTHER" id="PTHR15407:SF32">
    <property type="entry name" value="PROTEIN (MNN4), PUTATIVE (AFU_ORTHOLOGUE AFUA_1G03790)-RELATED"/>
    <property type="match status" value="1"/>
</dbReference>
<keyword evidence="7" id="KW-1185">Reference proteome</keyword>
<dbReference type="Pfam" id="PF04991">
    <property type="entry name" value="LicD"/>
    <property type="match status" value="1"/>
</dbReference>
<evidence type="ECO:0000313" key="6">
    <source>
        <dbReference type="EMBL" id="KAK5165904.1"/>
    </source>
</evidence>
<feature type="domain" description="LicD/FKTN/FKRP nucleotidyltransferase" evidence="5">
    <location>
        <begin position="35"/>
        <end position="76"/>
    </location>
</feature>